<protein>
    <recommendedName>
        <fullName evidence="2">Multiple myeloma tumor-associated protein 2-like N-terminal domain-containing protein</fullName>
    </recommendedName>
</protein>
<feature type="compositionally biased region" description="Basic and acidic residues" evidence="1">
    <location>
        <begin position="109"/>
        <end position="228"/>
    </location>
</feature>
<dbReference type="Pfam" id="PF10159">
    <property type="entry name" value="MMtag"/>
    <property type="match status" value="1"/>
</dbReference>
<accession>A0A4Q1BHI9</accession>
<dbReference type="OrthoDB" id="5390672at2759"/>
<evidence type="ECO:0000256" key="1">
    <source>
        <dbReference type="SAM" id="MobiDB-lite"/>
    </source>
</evidence>
<dbReference type="EMBL" id="SDIL01000078">
    <property type="protein sequence ID" value="RXK37062.1"/>
    <property type="molecule type" value="Genomic_DNA"/>
</dbReference>
<sequence>MYDGPVRDGNRGGHGDFRWSAIVDDKHRENYLGSTVNAPQGRWQKNKDIHWYARDVQDTAEQKATRKREEIAKLKAAEEDALAAALGFAPRKLDDEGEGTGANGVVVRGKGDEELDKAAKEERRKEKELRKEHRALKRAERELEKEERRRLKEDRRARDKDEDRHRHKRRDWDSDDSPHARSRGEERHRHRDNRYDSDDGTDRRRKRDETGYDSRDRSRERRPREERRRHSPSPRRRSRSPR</sequence>
<comment type="caution">
    <text evidence="3">The sequence shown here is derived from an EMBL/GenBank/DDBJ whole genome shotgun (WGS) entry which is preliminary data.</text>
</comment>
<gene>
    <name evidence="3" type="ORF">M231_05650</name>
</gene>
<feature type="domain" description="Multiple myeloma tumor-associated protein 2-like N-terminal" evidence="2">
    <location>
        <begin position="9"/>
        <end position="87"/>
    </location>
</feature>
<evidence type="ECO:0000313" key="3">
    <source>
        <dbReference type="EMBL" id="RXK37062.1"/>
    </source>
</evidence>
<organism evidence="3 4">
    <name type="scientific">Tremella mesenterica</name>
    <name type="common">Jelly fungus</name>
    <dbReference type="NCBI Taxonomy" id="5217"/>
    <lineage>
        <taxon>Eukaryota</taxon>
        <taxon>Fungi</taxon>
        <taxon>Dikarya</taxon>
        <taxon>Basidiomycota</taxon>
        <taxon>Agaricomycotina</taxon>
        <taxon>Tremellomycetes</taxon>
        <taxon>Tremellales</taxon>
        <taxon>Tremellaceae</taxon>
        <taxon>Tremella</taxon>
    </lineage>
</organism>
<dbReference type="InParanoid" id="A0A4Q1BHI9"/>
<evidence type="ECO:0000259" key="2">
    <source>
        <dbReference type="Pfam" id="PF10159"/>
    </source>
</evidence>
<feature type="region of interest" description="Disordered" evidence="1">
    <location>
        <begin position="90"/>
        <end position="242"/>
    </location>
</feature>
<keyword evidence="4" id="KW-1185">Reference proteome</keyword>
<reference evidence="3 4" key="1">
    <citation type="submission" date="2016-06" db="EMBL/GenBank/DDBJ databases">
        <title>Evolution of pathogenesis and genome organization in the Tremellales.</title>
        <authorList>
            <person name="Cuomo C."/>
            <person name="Litvintseva A."/>
            <person name="Heitman J."/>
            <person name="Chen Y."/>
            <person name="Sun S."/>
            <person name="Springer D."/>
            <person name="Dromer F."/>
            <person name="Young S."/>
            <person name="Zeng Q."/>
            <person name="Chapman S."/>
            <person name="Gujja S."/>
            <person name="Saif S."/>
            <person name="Birren B."/>
        </authorList>
    </citation>
    <scope>NUCLEOTIDE SEQUENCE [LARGE SCALE GENOMIC DNA]</scope>
    <source>
        <strain evidence="3 4">ATCC 28783</strain>
    </source>
</reference>
<dbReference type="InterPro" id="IPR039207">
    <property type="entry name" value="MMTAG2-like"/>
</dbReference>
<dbReference type="InterPro" id="IPR019315">
    <property type="entry name" value="MMTA2_N"/>
</dbReference>
<dbReference type="AlphaFoldDB" id="A0A4Q1BHI9"/>
<feature type="compositionally biased region" description="Basic residues" evidence="1">
    <location>
        <begin position="229"/>
        <end position="242"/>
    </location>
</feature>
<dbReference type="Proteomes" id="UP000289152">
    <property type="component" value="Unassembled WGS sequence"/>
</dbReference>
<evidence type="ECO:0000313" key="4">
    <source>
        <dbReference type="Proteomes" id="UP000289152"/>
    </source>
</evidence>
<proteinExistence type="predicted"/>
<name>A0A4Q1BHI9_TREME</name>
<dbReference type="PANTHER" id="PTHR14580">
    <property type="entry name" value="MULTIPLE MYELOMA TUMOR-ASSOCIATED PROTEIN 2 FAMILY MEMBER"/>
    <property type="match status" value="1"/>
</dbReference>
<dbReference type="PANTHER" id="PTHR14580:SF0">
    <property type="entry name" value="MULTIPLE MYELOMA TUMOR-ASSOCIATED PROTEIN 2"/>
    <property type="match status" value="1"/>
</dbReference>